<feature type="short sequence motif" description="'HIGH' region" evidence="9">
    <location>
        <begin position="11"/>
        <end position="19"/>
    </location>
</feature>
<evidence type="ECO:0000313" key="13">
    <source>
        <dbReference type="Proteomes" id="UP000253740"/>
    </source>
</evidence>
<keyword evidence="7 9" id="KW-0030">Aminoacyl-tRNA synthetase</keyword>
<dbReference type="Proteomes" id="UP000253740">
    <property type="component" value="Unassembled WGS sequence"/>
</dbReference>
<feature type="binding site" evidence="9">
    <location>
        <position position="143"/>
    </location>
    <ligand>
        <name>L-tryptophan</name>
        <dbReference type="ChEBI" id="CHEBI:57912"/>
    </ligand>
</feature>
<comment type="similarity">
    <text evidence="1 9 10">Belongs to the class-I aminoacyl-tRNA synthetase family.</text>
</comment>
<evidence type="ECO:0000256" key="3">
    <source>
        <dbReference type="ARBA" id="ARBA00022598"/>
    </source>
</evidence>
<dbReference type="SUPFAM" id="SSF160113">
    <property type="entry name" value="YegP-like"/>
    <property type="match status" value="1"/>
</dbReference>
<accession>A0A0K8QK15</accession>
<feature type="binding site" evidence="9">
    <location>
        <begin position="18"/>
        <end position="19"/>
    </location>
    <ligand>
        <name>ATP</name>
        <dbReference type="ChEBI" id="CHEBI:30616"/>
    </ligand>
</feature>
<evidence type="ECO:0000313" key="11">
    <source>
        <dbReference type="EMBL" id="GAN45703.1"/>
    </source>
</evidence>
<dbReference type="RefSeq" id="WP_062534738.1">
    <property type="nucleotide sequence ID" value="NZ_DF970153.1"/>
</dbReference>
<dbReference type="EMBL" id="DF952382">
    <property type="protein sequence ID" value="GAN45703.1"/>
    <property type="molecule type" value="Genomic_DNA"/>
</dbReference>
<dbReference type="CDD" id="cd00806">
    <property type="entry name" value="TrpRS_core"/>
    <property type="match status" value="1"/>
</dbReference>
<evidence type="ECO:0000256" key="6">
    <source>
        <dbReference type="ARBA" id="ARBA00022917"/>
    </source>
</evidence>
<feature type="binding site" evidence="9">
    <location>
        <begin position="10"/>
        <end position="12"/>
    </location>
    <ligand>
        <name>ATP</name>
        <dbReference type="ChEBI" id="CHEBI:30616"/>
    </ligand>
</feature>
<dbReference type="FunFam" id="3.40.50.620:FF:000144">
    <property type="entry name" value="Tryptophan--tRNA ligase"/>
    <property type="match status" value="1"/>
</dbReference>
<dbReference type="InterPro" id="IPR050203">
    <property type="entry name" value="Trp-tRNA_synthetase"/>
</dbReference>
<dbReference type="Gene3D" id="2.30.29.80">
    <property type="match status" value="1"/>
</dbReference>
<dbReference type="NCBIfam" id="NF008923">
    <property type="entry name" value="PRK12284.1"/>
    <property type="match status" value="1"/>
</dbReference>
<dbReference type="Pfam" id="PF00579">
    <property type="entry name" value="tRNA-synt_1b"/>
    <property type="match status" value="1"/>
</dbReference>
<dbReference type="EMBL" id="DF970153">
    <property type="protein sequence ID" value="GAP65183.1"/>
    <property type="molecule type" value="Genomic_DNA"/>
</dbReference>
<dbReference type="PANTHER" id="PTHR43766">
    <property type="entry name" value="TRYPTOPHAN--TRNA LIGASE, MITOCHONDRIAL"/>
    <property type="match status" value="1"/>
</dbReference>
<dbReference type="HOGENOM" id="CLU_029244_5_1_6"/>
<evidence type="ECO:0000256" key="8">
    <source>
        <dbReference type="ARBA" id="ARBA00049929"/>
    </source>
</evidence>
<evidence type="ECO:0000256" key="1">
    <source>
        <dbReference type="ARBA" id="ARBA00005594"/>
    </source>
</evidence>
<dbReference type="FunFam" id="1.10.240.10:FF:000005">
    <property type="entry name" value="Tryptophan--tRNA ligase"/>
    <property type="match status" value="1"/>
</dbReference>
<dbReference type="AlphaFoldDB" id="A0A0K8QK15"/>
<protein>
    <recommendedName>
        <fullName evidence="9">Tryptophan--tRNA ligase</fullName>
        <ecNumber evidence="9">6.1.1.2</ecNumber>
    </recommendedName>
    <alternativeName>
        <fullName evidence="9">Tryptophanyl-tRNA synthetase</fullName>
        <shortName evidence="9">TrpRS</shortName>
    </alternativeName>
</protein>
<keyword evidence="3 9" id="KW-0436">Ligase</keyword>
<keyword evidence="13" id="KW-1185">Reference proteome</keyword>
<dbReference type="GO" id="GO:0006436">
    <property type="term" value="P:tryptophanyl-tRNA aminoacylation"/>
    <property type="evidence" value="ECO:0007669"/>
    <property type="project" value="UniProtKB-UniRule"/>
</dbReference>
<evidence type="ECO:0000256" key="2">
    <source>
        <dbReference type="ARBA" id="ARBA00022490"/>
    </source>
</evidence>
<keyword evidence="6 9" id="KW-0648">Protein biosynthesis</keyword>
<organism evidence="12">
    <name type="scientific">Mizugakiibacter sediminis</name>
    <dbReference type="NCBI Taxonomy" id="1475481"/>
    <lineage>
        <taxon>Bacteria</taxon>
        <taxon>Pseudomonadati</taxon>
        <taxon>Pseudomonadota</taxon>
        <taxon>Gammaproteobacteria</taxon>
        <taxon>Lysobacterales</taxon>
        <taxon>Rhodanobacteraceae</taxon>
        <taxon>Mizugakiibacter</taxon>
    </lineage>
</organism>
<evidence type="ECO:0000256" key="10">
    <source>
        <dbReference type="RuleBase" id="RU363036"/>
    </source>
</evidence>
<dbReference type="GO" id="GO:0005829">
    <property type="term" value="C:cytosol"/>
    <property type="evidence" value="ECO:0007669"/>
    <property type="project" value="TreeGrafter"/>
</dbReference>
<dbReference type="EC" id="6.1.1.2" evidence="9"/>
<reference evidence="11" key="1">
    <citation type="submission" date="2015-03" db="EMBL/GenBank/DDBJ databases">
        <title>Draft genome sequence of Mizugakiibacter sediminis skMP5.</title>
        <authorList>
            <person name="Watanabe T."/>
            <person name="Kojima H."/>
            <person name="Fukui M."/>
        </authorList>
    </citation>
    <scope>NUCLEOTIDE SEQUENCE</scope>
    <source>
        <strain evidence="11">SkMP5</strain>
    </source>
</reference>
<comment type="subcellular location">
    <subcellularLocation>
        <location evidence="9">Cytoplasm</location>
    </subcellularLocation>
</comment>
<keyword evidence="4 9" id="KW-0547">Nucleotide-binding</keyword>
<dbReference type="InterPro" id="IPR002305">
    <property type="entry name" value="aa-tRNA-synth_Ic"/>
</dbReference>
<comment type="subunit">
    <text evidence="9">Homodimer.</text>
</comment>
<dbReference type="SUPFAM" id="SSF52374">
    <property type="entry name" value="Nucleotidylyl transferase"/>
    <property type="match status" value="1"/>
</dbReference>
<dbReference type="PANTHER" id="PTHR43766:SF1">
    <property type="entry name" value="TRYPTOPHAN--TRNA LIGASE, MITOCHONDRIAL"/>
    <property type="match status" value="1"/>
</dbReference>
<evidence type="ECO:0000256" key="4">
    <source>
        <dbReference type="ARBA" id="ARBA00022741"/>
    </source>
</evidence>
<dbReference type="GO" id="GO:0005524">
    <property type="term" value="F:ATP binding"/>
    <property type="evidence" value="ECO:0007669"/>
    <property type="project" value="UniProtKB-UniRule"/>
</dbReference>
<dbReference type="OrthoDB" id="9801042at2"/>
<proteinExistence type="inferred from homology"/>
<dbReference type="Gene3D" id="3.40.50.620">
    <property type="entry name" value="HUPs"/>
    <property type="match status" value="1"/>
</dbReference>
<dbReference type="InterPro" id="IPR014729">
    <property type="entry name" value="Rossmann-like_a/b/a_fold"/>
</dbReference>
<evidence type="ECO:0000256" key="5">
    <source>
        <dbReference type="ARBA" id="ARBA00022840"/>
    </source>
</evidence>
<gene>
    <name evidence="9" type="primary">trpS</name>
    <name evidence="11" type="ORF">MBSD_2254</name>
    <name evidence="12" type="ORF">MBSD_n0472</name>
</gene>
<evidence type="ECO:0000313" key="12">
    <source>
        <dbReference type="EMBL" id="GAP65183.1"/>
    </source>
</evidence>
<feature type="binding site" evidence="9">
    <location>
        <begin position="204"/>
        <end position="208"/>
    </location>
    <ligand>
        <name>ATP</name>
        <dbReference type="ChEBI" id="CHEBI:30616"/>
    </ligand>
</feature>
<dbReference type="PRINTS" id="PR01039">
    <property type="entry name" value="TRNASYNTHTRP"/>
</dbReference>
<dbReference type="InterPro" id="IPR036913">
    <property type="entry name" value="YegP-like_sf"/>
</dbReference>
<evidence type="ECO:0000256" key="9">
    <source>
        <dbReference type="HAMAP-Rule" id="MF_00140"/>
    </source>
</evidence>
<name>A0A0K8QK15_9GAMM</name>
<keyword evidence="2 9" id="KW-0963">Cytoplasm</keyword>
<feature type="short sequence motif" description="'KMSKS' region" evidence="9">
    <location>
        <begin position="204"/>
        <end position="208"/>
    </location>
</feature>
<dbReference type="GO" id="GO:0004830">
    <property type="term" value="F:tryptophan-tRNA ligase activity"/>
    <property type="evidence" value="ECO:0007669"/>
    <property type="project" value="UniProtKB-UniRule"/>
</dbReference>
<dbReference type="STRING" id="1475481.GCA_000953855_00480"/>
<dbReference type="InterPro" id="IPR024109">
    <property type="entry name" value="Trp-tRNA-ligase_bac-type"/>
</dbReference>
<comment type="function">
    <text evidence="9">Catalyzes the attachment of tryptophan to tRNA(Trp).</text>
</comment>
<sequence length="470" mass="51682">MTLRVLTGITTTGTPHLGNYVGAIRPAIAASRRAEVESFYFLADYHALIKCDDPARIQRSRLEIAASWLAAGLDPDKVTFYRQSDIPEIPELTWLLTCVTAKGLMNRAHAYKAAVDANLAAGEDADAGVSMGLYSYPILMAADILMFNAHQVPVGRDQVQHIEMARDIGARFNHLFGAGRDYFVLPEVVIEEQVATLPGLDGRKMSKSYDNTIPLFEGGAKRLRDSILRIVTDSKAPGEPKDAENSHLFAIYRAFADAEESAAFRRELEGGLAWGEAKQRLFERLDAELAPMRERYEQLIARPAEIEDILQAGARKARAIATPFLTELRAAVGLRPMREPGAPAPAKARKKGAKSARFVSFREKDGHFHFRLLDADGEELLLSVPFEDPQAAGEWIRVLQKSGGAASFAWGPGDLEIRKTEHVGGHAYELWYGRERLAEGGPFADAAAREAAIERLVGAMESLWQQAAEG</sequence>
<dbReference type="Gene3D" id="1.10.240.10">
    <property type="entry name" value="Tyrosyl-Transfer RNA Synthetase"/>
    <property type="match status" value="1"/>
</dbReference>
<feature type="binding site" evidence="9">
    <location>
        <begin position="155"/>
        <end position="157"/>
    </location>
    <ligand>
        <name>ATP</name>
        <dbReference type="ChEBI" id="CHEBI:30616"/>
    </ligand>
</feature>
<comment type="catalytic activity">
    <reaction evidence="8 9">
        <text>tRNA(Trp) + L-tryptophan + ATP = L-tryptophyl-tRNA(Trp) + AMP + diphosphate + H(+)</text>
        <dbReference type="Rhea" id="RHEA:24080"/>
        <dbReference type="Rhea" id="RHEA-COMP:9671"/>
        <dbReference type="Rhea" id="RHEA-COMP:9705"/>
        <dbReference type="ChEBI" id="CHEBI:15378"/>
        <dbReference type="ChEBI" id="CHEBI:30616"/>
        <dbReference type="ChEBI" id="CHEBI:33019"/>
        <dbReference type="ChEBI" id="CHEBI:57912"/>
        <dbReference type="ChEBI" id="CHEBI:78442"/>
        <dbReference type="ChEBI" id="CHEBI:78535"/>
        <dbReference type="ChEBI" id="CHEBI:456215"/>
        <dbReference type="EC" id="6.1.1.2"/>
    </reaction>
</comment>
<dbReference type="HAMAP" id="MF_00140_B">
    <property type="entry name" value="Trp_tRNA_synth_B"/>
    <property type="match status" value="1"/>
</dbReference>
<reference evidence="12" key="2">
    <citation type="submission" date="2015-08" db="EMBL/GenBank/DDBJ databases">
        <title>Complete DNA Sequence of Pseudomonas syringae pv. actinidiae, the Causal Agent of Kiwifruit Canker Disease.</title>
        <authorList>
            <person name="Rikkerink E.H.A."/>
            <person name="Fineran P.C."/>
        </authorList>
    </citation>
    <scope>NUCLEOTIDE SEQUENCE</scope>
    <source>
        <strain evidence="12">SkMP5</strain>
    </source>
</reference>
<dbReference type="InterPro" id="IPR002306">
    <property type="entry name" value="Trp-tRNA-ligase"/>
</dbReference>
<feature type="binding site" evidence="9">
    <location>
        <position position="197"/>
    </location>
    <ligand>
        <name>ATP</name>
        <dbReference type="ChEBI" id="CHEBI:30616"/>
    </ligand>
</feature>
<keyword evidence="5 9" id="KW-0067">ATP-binding</keyword>
<evidence type="ECO:0000256" key="7">
    <source>
        <dbReference type="ARBA" id="ARBA00023146"/>
    </source>
</evidence>
<dbReference type="NCBIfam" id="TIGR00233">
    <property type="entry name" value="trpS"/>
    <property type="match status" value="1"/>
</dbReference>